<comment type="caution">
    <text evidence="1">The sequence shown here is derived from an EMBL/GenBank/DDBJ whole genome shotgun (WGS) entry which is preliminary data.</text>
</comment>
<organism evidence="1 2">
    <name type="scientific">Elysia crispata</name>
    <name type="common">lettuce slug</name>
    <dbReference type="NCBI Taxonomy" id="231223"/>
    <lineage>
        <taxon>Eukaryota</taxon>
        <taxon>Metazoa</taxon>
        <taxon>Spiralia</taxon>
        <taxon>Lophotrochozoa</taxon>
        <taxon>Mollusca</taxon>
        <taxon>Gastropoda</taxon>
        <taxon>Heterobranchia</taxon>
        <taxon>Euthyneura</taxon>
        <taxon>Panpulmonata</taxon>
        <taxon>Sacoglossa</taxon>
        <taxon>Placobranchoidea</taxon>
        <taxon>Plakobranchidae</taxon>
        <taxon>Elysia</taxon>
    </lineage>
</organism>
<keyword evidence="2" id="KW-1185">Reference proteome</keyword>
<accession>A0AAE0Y2U9</accession>
<gene>
    <name evidence="1" type="ORF">RRG08_051936</name>
</gene>
<reference evidence="1" key="1">
    <citation type="journal article" date="2023" name="G3 (Bethesda)">
        <title>A reference genome for the long-term kleptoplast-retaining sea slug Elysia crispata morphotype clarki.</title>
        <authorList>
            <person name="Eastman K.E."/>
            <person name="Pendleton A.L."/>
            <person name="Shaikh M.A."/>
            <person name="Suttiyut T."/>
            <person name="Ogas R."/>
            <person name="Tomko P."/>
            <person name="Gavelis G."/>
            <person name="Widhalm J.R."/>
            <person name="Wisecaver J.H."/>
        </authorList>
    </citation>
    <scope>NUCLEOTIDE SEQUENCE</scope>
    <source>
        <strain evidence="1">ECLA1</strain>
    </source>
</reference>
<dbReference type="AlphaFoldDB" id="A0AAE0Y2U9"/>
<dbReference type="EMBL" id="JAWDGP010007099">
    <property type="protein sequence ID" value="KAK3729966.1"/>
    <property type="molecule type" value="Genomic_DNA"/>
</dbReference>
<proteinExistence type="predicted"/>
<sequence>MTEAEAMSRRVTSPTSVLSVSYEDLVPAFYFTPPPISPPLVLHSELDVMLCLDFREYFGSLEVRWVVSASQIRLVSLSSH</sequence>
<evidence type="ECO:0000313" key="1">
    <source>
        <dbReference type="EMBL" id="KAK3729966.1"/>
    </source>
</evidence>
<protein>
    <submittedName>
        <fullName evidence="1">Uncharacterized protein</fullName>
    </submittedName>
</protein>
<name>A0AAE0Y2U9_9GAST</name>
<evidence type="ECO:0000313" key="2">
    <source>
        <dbReference type="Proteomes" id="UP001283361"/>
    </source>
</evidence>
<dbReference type="Proteomes" id="UP001283361">
    <property type="component" value="Unassembled WGS sequence"/>
</dbReference>